<dbReference type="EMBL" id="LWCA01001876">
    <property type="protein sequence ID" value="OAF64386.1"/>
    <property type="molecule type" value="Genomic_DNA"/>
</dbReference>
<evidence type="ECO:0000313" key="2">
    <source>
        <dbReference type="Proteomes" id="UP000078046"/>
    </source>
</evidence>
<protein>
    <submittedName>
        <fullName evidence="1">Uncharacterized protein</fullName>
    </submittedName>
</protein>
<dbReference type="AlphaFoldDB" id="A0A177AQU9"/>
<feature type="non-terminal residue" evidence="1">
    <location>
        <position position="50"/>
    </location>
</feature>
<keyword evidence="2" id="KW-1185">Reference proteome</keyword>
<sequence length="50" mass="5861">MNNLLPKPKPLMDENGVLTSEWIQEFELMMQLDEAVEKESKNSRKLTLLK</sequence>
<gene>
    <name evidence="1" type="ORF">A3Q56_07892</name>
</gene>
<proteinExistence type="predicted"/>
<evidence type="ECO:0000313" key="1">
    <source>
        <dbReference type="EMBL" id="OAF64386.1"/>
    </source>
</evidence>
<organism evidence="1 2">
    <name type="scientific">Intoshia linei</name>
    <dbReference type="NCBI Taxonomy" id="1819745"/>
    <lineage>
        <taxon>Eukaryota</taxon>
        <taxon>Metazoa</taxon>
        <taxon>Spiralia</taxon>
        <taxon>Lophotrochozoa</taxon>
        <taxon>Mesozoa</taxon>
        <taxon>Orthonectida</taxon>
        <taxon>Rhopaluridae</taxon>
        <taxon>Intoshia</taxon>
    </lineage>
</organism>
<accession>A0A177AQU9</accession>
<dbReference type="OrthoDB" id="6084604at2759"/>
<reference evidence="1 2" key="1">
    <citation type="submission" date="2016-04" db="EMBL/GenBank/DDBJ databases">
        <title>The genome of Intoshia linei affirms orthonectids as highly simplified spiralians.</title>
        <authorList>
            <person name="Mikhailov K.V."/>
            <person name="Slusarev G.S."/>
            <person name="Nikitin M.A."/>
            <person name="Logacheva M.D."/>
            <person name="Penin A."/>
            <person name="Aleoshin V."/>
            <person name="Panchin Y.V."/>
        </authorList>
    </citation>
    <scope>NUCLEOTIDE SEQUENCE [LARGE SCALE GENOMIC DNA]</scope>
    <source>
        <strain evidence="1">Intl2013</strain>
        <tissue evidence="1">Whole animal</tissue>
    </source>
</reference>
<dbReference type="Proteomes" id="UP000078046">
    <property type="component" value="Unassembled WGS sequence"/>
</dbReference>
<comment type="caution">
    <text evidence="1">The sequence shown here is derived from an EMBL/GenBank/DDBJ whole genome shotgun (WGS) entry which is preliminary data.</text>
</comment>
<name>A0A177AQU9_9BILA</name>